<reference evidence="3" key="1">
    <citation type="journal article" date="2018" name="Nat. Plants">
        <title>Whole-genome landscape of Medicago truncatula symbiotic genes.</title>
        <authorList>
            <person name="Pecrix Y."/>
            <person name="Staton S.E."/>
            <person name="Sallet E."/>
            <person name="Lelandais-Briere C."/>
            <person name="Moreau S."/>
            <person name="Carrere S."/>
            <person name="Blein T."/>
            <person name="Jardinaud M.F."/>
            <person name="Latrasse D."/>
            <person name="Zouine M."/>
            <person name="Zahm M."/>
            <person name="Kreplak J."/>
            <person name="Mayjonade B."/>
            <person name="Satge C."/>
            <person name="Perez M."/>
            <person name="Cauet S."/>
            <person name="Marande W."/>
            <person name="Chantry-Darmon C."/>
            <person name="Lopez-Roques C."/>
            <person name="Bouchez O."/>
            <person name="Berard A."/>
            <person name="Debelle F."/>
            <person name="Munos S."/>
            <person name="Bendahmane A."/>
            <person name="Berges H."/>
            <person name="Niebel A."/>
            <person name="Buitink J."/>
            <person name="Frugier F."/>
            <person name="Benhamed M."/>
            <person name="Crespi M."/>
            <person name="Gouzy J."/>
            <person name="Gamas P."/>
        </authorList>
    </citation>
    <scope>NUCLEOTIDE SEQUENCE [LARGE SCALE GENOMIC DNA]</scope>
    <source>
        <strain evidence="3">cv. Jemalong A17</strain>
    </source>
</reference>
<dbReference type="Proteomes" id="UP000265566">
    <property type="component" value="Chromosome 8"/>
</dbReference>
<dbReference type="EMBL" id="PSQE01000008">
    <property type="protein sequence ID" value="RHN41919.1"/>
    <property type="molecule type" value="Genomic_DNA"/>
</dbReference>
<evidence type="ECO:0000313" key="2">
    <source>
        <dbReference type="EMBL" id="RHN41919.1"/>
    </source>
</evidence>
<evidence type="ECO:0008006" key="4">
    <source>
        <dbReference type="Google" id="ProtNLM"/>
    </source>
</evidence>
<sequence>MGKKLRMMKNVRFLIMLHLLSTNVLPSRSTAPFSFHHSSLQNQPHCPPLFFPLTSCVITIPRKKSYPFNVIFFFSIFDPFLFDTLIDSVQIQIHSYKCEIHSYKREIQN</sequence>
<name>A0A396GLA9_MEDTR</name>
<feature type="signal peptide" evidence="1">
    <location>
        <begin position="1"/>
        <end position="26"/>
    </location>
</feature>
<dbReference type="AlphaFoldDB" id="A0A396GLA9"/>
<evidence type="ECO:0000256" key="1">
    <source>
        <dbReference type="SAM" id="SignalP"/>
    </source>
</evidence>
<proteinExistence type="predicted"/>
<gene>
    <name evidence="2" type="ORF">MtrunA17_Chr8g0371211</name>
</gene>
<comment type="caution">
    <text evidence="2">The sequence shown here is derived from an EMBL/GenBank/DDBJ whole genome shotgun (WGS) entry which is preliminary data.</text>
</comment>
<evidence type="ECO:0000313" key="3">
    <source>
        <dbReference type="Proteomes" id="UP000265566"/>
    </source>
</evidence>
<keyword evidence="1" id="KW-0732">Signal</keyword>
<feature type="chain" id="PRO_5017354050" description="Transmembrane protein" evidence="1">
    <location>
        <begin position="27"/>
        <end position="109"/>
    </location>
</feature>
<organism evidence="2 3">
    <name type="scientific">Medicago truncatula</name>
    <name type="common">Barrel medic</name>
    <name type="synonym">Medicago tribuloides</name>
    <dbReference type="NCBI Taxonomy" id="3880"/>
    <lineage>
        <taxon>Eukaryota</taxon>
        <taxon>Viridiplantae</taxon>
        <taxon>Streptophyta</taxon>
        <taxon>Embryophyta</taxon>
        <taxon>Tracheophyta</taxon>
        <taxon>Spermatophyta</taxon>
        <taxon>Magnoliopsida</taxon>
        <taxon>eudicotyledons</taxon>
        <taxon>Gunneridae</taxon>
        <taxon>Pentapetalae</taxon>
        <taxon>rosids</taxon>
        <taxon>fabids</taxon>
        <taxon>Fabales</taxon>
        <taxon>Fabaceae</taxon>
        <taxon>Papilionoideae</taxon>
        <taxon>50 kb inversion clade</taxon>
        <taxon>NPAAA clade</taxon>
        <taxon>Hologalegina</taxon>
        <taxon>IRL clade</taxon>
        <taxon>Trifolieae</taxon>
        <taxon>Medicago</taxon>
    </lineage>
</organism>
<dbReference type="Gramene" id="rna48294">
    <property type="protein sequence ID" value="RHN41919.1"/>
    <property type="gene ID" value="gene48294"/>
</dbReference>
<accession>A0A396GLA9</accession>
<protein>
    <recommendedName>
        <fullName evidence="4">Transmembrane protein</fullName>
    </recommendedName>
</protein>